<evidence type="ECO:0000256" key="1">
    <source>
        <dbReference type="SAM" id="Coils"/>
    </source>
</evidence>
<evidence type="ECO:0000313" key="3">
    <source>
        <dbReference type="Proteomes" id="UP000799770"/>
    </source>
</evidence>
<evidence type="ECO:0000313" key="2">
    <source>
        <dbReference type="EMBL" id="KAF2106856.1"/>
    </source>
</evidence>
<gene>
    <name evidence="2" type="ORF">BDV96DRAFT_327744</name>
</gene>
<feature type="coiled-coil region" evidence="1">
    <location>
        <begin position="36"/>
        <end position="66"/>
    </location>
</feature>
<sequence>MSHSTYHGRFQKAFTHGRDREFLALGAADELVPEHAQRLKHRKTELEVIKAELEAAKAELEASRDGDATNRREIAVKLARKGLTLDELDAHAVAHKLAHSGVGTSQAEEGGSGSGQTVAQAGFHREAATSAQSRLGDSALHQDTLCTSLRLQEAAFDTGIAAGSRESEILSAAFESFAVAFPDRNLPELPSGSDKQLIKNWFHDLARELEDARRKDTNVPRAKVDELLQQVRVLTEKDKEPRAQAEEGWRLADYWQQKAAEAQRCYERLSQHCHGFMIKLGLKSPFIDENGNPR</sequence>
<keyword evidence="3" id="KW-1185">Reference proteome</keyword>
<dbReference type="EMBL" id="ML977359">
    <property type="protein sequence ID" value="KAF2106856.1"/>
    <property type="molecule type" value="Genomic_DNA"/>
</dbReference>
<reference evidence="2" key="1">
    <citation type="journal article" date="2020" name="Stud. Mycol.">
        <title>101 Dothideomycetes genomes: a test case for predicting lifestyles and emergence of pathogens.</title>
        <authorList>
            <person name="Haridas S."/>
            <person name="Albert R."/>
            <person name="Binder M."/>
            <person name="Bloem J."/>
            <person name="Labutti K."/>
            <person name="Salamov A."/>
            <person name="Andreopoulos B."/>
            <person name="Baker S."/>
            <person name="Barry K."/>
            <person name="Bills G."/>
            <person name="Bluhm B."/>
            <person name="Cannon C."/>
            <person name="Castanera R."/>
            <person name="Culley D."/>
            <person name="Daum C."/>
            <person name="Ezra D."/>
            <person name="Gonzalez J."/>
            <person name="Henrissat B."/>
            <person name="Kuo A."/>
            <person name="Liang C."/>
            <person name="Lipzen A."/>
            <person name="Lutzoni F."/>
            <person name="Magnuson J."/>
            <person name="Mondo S."/>
            <person name="Nolan M."/>
            <person name="Ohm R."/>
            <person name="Pangilinan J."/>
            <person name="Park H.-J."/>
            <person name="Ramirez L."/>
            <person name="Alfaro M."/>
            <person name="Sun H."/>
            <person name="Tritt A."/>
            <person name="Yoshinaga Y."/>
            <person name="Zwiers L.-H."/>
            <person name="Turgeon B."/>
            <person name="Goodwin S."/>
            <person name="Spatafora J."/>
            <person name="Crous P."/>
            <person name="Grigoriev I."/>
        </authorList>
    </citation>
    <scope>NUCLEOTIDE SEQUENCE</scope>
    <source>
        <strain evidence="2">CBS 627.86</strain>
    </source>
</reference>
<organism evidence="2 3">
    <name type="scientific">Lophiotrema nucula</name>
    <dbReference type="NCBI Taxonomy" id="690887"/>
    <lineage>
        <taxon>Eukaryota</taxon>
        <taxon>Fungi</taxon>
        <taxon>Dikarya</taxon>
        <taxon>Ascomycota</taxon>
        <taxon>Pezizomycotina</taxon>
        <taxon>Dothideomycetes</taxon>
        <taxon>Pleosporomycetidae</taxon>
        <taxon>Pleosporales</taxon>
        <taxon>Lophiotremataceae</taxon>
        <taxon>Lophiotrema</taxon>
    </lineage>
</organism>
<accession>A0A6A5YIE6</accession>
<proteinExistence type="predicted"/>
<dbReference type="AlphaFoldDB" id="A0A6A5YIE6"/>
<name>A0A6A5YIE6_9PLEO</name>
<protein>
    <submittedName>
        <fullName evidence="2">Uncharacterized protein</fullName>
    </submittedName>
</protein>
<keyword evidence="1" id="KW-0175">Coiled coil</keyword>
<dbReference type="Proteomes" id="UP000799770">
    <property type="component" value="Unassembled WGS sequence"/>
</dbReference>